<feature type="compositionally biased region" description="Polar residues" evidence="6">
    <location>
        <begin position="41"/>
        <end position="51"/>
    </location>
</feature>
<dbReference type="PROSITE" id="PS50238">
    <property type="entry name" value="RHOGAP"/>
    <property type="match status" value="1"/>
</dbReference>
<proteinExistence type="predicted"/>
<dbReference type="Gene3D" id="3.30.505.10">
    <property type="entry name" value="SH2 domain"/>
    <property type="match status" value="2"/>
</dbReference>
<dbReference type="GO" id="GO:0046935">
    <property type="term" value="F:1-phosphatidylinositol-3-kinase regulator activity"/>
    <property type="evidence" value="ECO:0007669"/>
    <property type="project" value="TreeGrafter"/>
</dbReference>
<dbReference type="GO" id="GO:0046872">
    <property type="term" value="F:metal ion binding"/>
    <property type="evidence" value="ECO:0007669"/>
    <property type="project" value="UniProtKB-KW"/>
</dbReference>
<dbReference type="Pfam" id="PF00130">
    <property type="entry name" value="C1_1"/>
    <property type="match status" value="1"/>
</dbReference>
<dbReference type="InterPro" id="IPR002219">
    <property type="entry name" value="PKC_DAG/PE"/>
</dbReference>
<dbReference type="Pfam" id="PF00620">
    <property type="entry name" value="RhoGAP"/>
    <property type="match status" value="1"/>
</dbReference>
<dbReference type="GO" id="GO:0016301">
    <property type="term" value="F:kinase activity"/>
    <property type="evidence" value="ECO:0007669"/>
    <property type="project" value="UniProtKB-KW"/>
</dbReference>
<dbReference type="EMBL" id="DF143459">
    <property type="protein sequence ID" value="GAA53277.1"/>
    <property type="molecule type" value="Genomic_DNA"/>
</dbReference>
<dbReference type="PANTHER" id="PTHR10155:SF0">
    <property type="entry name" value="SUPPRESSOR OF CYTOKINE SIGNALING AT 36E, ISOFORM D"/>
    <property type="match status" value="1"/>
</dbReference>
<dbReference type="Gene3D" id="1.10.150.50">
    <property type="entry name" value="Transcription Factor, Ets-1"/>
    <property type="match status" value="1"/>
</dbReference>
<keyword evidence="12" id="KW-1185">Reference proteome</keyword>
<dbReference type="Proteomes" id="UP000008909">
    <property type="component" value="Unassembled WGS sequence"/>
</dbReference>
<evidence type="ECO:0000256" key="1">
    <source>
        <dbReference type="ARBA" id="ARBA00022723"/>
    </source>
</evidence>
<dbReference type="InterPro" id="IPR008936">
    <property type="entry name" value="Rho_GTPase_activation_prot"/>
</dbReference>
<evidence type="ECO:0000259" key="7">
    <source>
        <dbReference type="PROSITE" id="PS50001"/>
    </source>
</evidence>
<reference key="2">
    <citation type="submission" date="2011-10" db="EMBL/GenBank/DDBJ databases">
        <title>The genome and transcriptome sequence of Clonorchis sinensis provide insights into the carcinogenic liver fluke.</title>
        <authorList>
            <person name="Wang X."/>
            <person name="Huang Y."/>
            <person name="Chen W."/>
            <person name="Liu H."/>
            <person name="Guo L."/>
            <person name="Chen Y."/>
            <person name="Luo F."/>
            <person name="Zhou W."/>
            <person name="Sun J."/>
            <person name="Mao Q."/>
            <person name="Liang P."/>
            <person name="Zhou C."/>
            <person name="Tian Y."/>
            <person name="Men J."/>
            <person name="Lv X."/>
            <person name="Huang L."/>
            <person name="Zhou J."/>
            <person name="Hu Y."/>
            <person name="Li R."/>
            <person name="Zhang F."/>
            <person name="Lei H."/>
            <person name="Li X."/>
            <person name="Hu X."/>
            <person name="Liang C."/>
            <person name="Xu J."/>
            <person name="Wu Z."/>
            <person name="Yu X."/>
        </authorList>
    </citation>
    <scope>NUCLEOTIDE SEQUENCE</scope>
    <source>
        <strain>Henan</strain>
    </source>
</reference>
<feature type="compositionally biased region" description="Polar residues" evidence="6">
    <location>
        <begin position="1"/>
        <end position="10"/>
    </location>
</feature>
<dbReference type="AlphaFoldDB" id="G7YJZ4"/>
<evidence type="ECO:0000256" key="4">
    <source>
        <dbReference type="PROSITE-ProRule" id="PRU00191"/>
    </source>
</evidence>
<feature type="domain" description="Rho-GAP" evidence="10">
    <location>
        <begin position="371"/>
        <end position="570"/>
    </location>
</feature>
<evidence type="ECO:0000256" key="3">
    <source>
        <dbReference type="ARBA" id="ARBA00022999"/>
    </source>
</evidence>
<dbReference type="InterPro" id="IPR013761">
    <property type="entry name" value="SAM/pointed_sf"/>
</dbReference>
<dbReference type="InterPro" id="IPR000198">
    <property type="entry name" value="RhoGAP_dom"/>
</dbReference>
<protein>
    <submittedName>
        <fullName evidence="11">Phosphatidylinositol 3-kinase regulatory subunit alpha</fullName>
    </submittedName>
</protein>
<feature type="domain" description="SAM" evidence="9">
    <location>
        <begin position="186"/>
        <end position="220"/>
    </location>
</feature>
<dbReference type="SUPFAM" id="SSF57889">
    <property type="entry name" value="Cysteine-rich domain"/>
    <property type="match status" value="2"/>
</dbReference>
<dbReference type="Gene3D" id="1.10.555.10">
    <property type="entry name" value="Rho GTPase activation protein"/>
    <property type="match status" value="1"/>
</dbReference>
<dbReference type="SUPFAM" id="SSF47769">
    <property type="entry name" value="SAM/Pointed domain"/>
    <property type="match status" value="1"/>
</dbReference>
<feature type="domain" description="SH2" evidence="7">
    <location>
        <begin position="1008"/>
        <end position="1103"/>
    </location>
</feature>
<dbReference type="PANTHER" id="PTHR10155">
    <property type="entry name" value="PHOSPHATIDYLINOSITOL 3-KINASE REGULATORY SUBUNIT"/>
    <property type="match status" value="1"/>
</dbReference>
<keyword evidence="5" id="KW-0175">Coiled coil</keyword>
<organism evidence="11 12">
    <name type="scientific">Clonorchis sinensis</name>
    <name type="common">Chinese liver fluke</name>
    <dbReference type="NCBI Taxonomy" id="79923"/>
    <lineage>
        <taxon>Eukaryota</taxon>
        <taxon>Metazoa</taxon>
        <taxon>Spiralia</taxon>
        <taxon>Lophotrochozoa</taxon>
        <taxon>Platyhelminthes</taxon>
        <taxon>Trematoda</taxon>
        <taxon>Digenea</taxon>
        <taxon>Opisthorchiida</taxon>
        <taxon>Opisthorchiata</taxon>
        <taxon>Opisthorchiidae</taxon>
        <taxon>Clonorchis</taxon>
    </lineage>
</organism>
<dbReference type="SUPFAM" id="SSF48350">
    <property type="entry name" value="GTPase activation domain, GAP"/>
    <property type="match status" value="1"/>
</dbReference>
<dbReference type="SUPFAM" id="SSF55550">
    <property type="entry name" value="SH2 domain"/>
    <property type="match status" value="2"/>
</dbReference>
<dbReference type="SMART" id="SM00109">
    <property type="entry name" value="C1"/>
    <property type="match status" value="2"/>
</dbReference>
<name>G7YJZ4_CLOSI</name>
<dbReference type="SMART" id="SM00324">
    <property type="entry name" value="RhoGAP"/>
    <property type="match status" value="1"/>
</dbReference>
<dbReference type="PROSITE" id="PS50105">
    <property type="entry name" value="SAM_DOMAIN"/>
    <property type="match status" value="1"/>
</dbReference>
<dbReference type="GO" id="GO:0007165">
    <property type="term" value="P:signal transduction"/>
    <property type="evidence" value="ECO:0007669"/>
    <property type="project" value="InterPro"/>
</dbReference>
<dbReference type="SMART" id="SM00252">
    <property type="entry name" value="SH2"/>
    <property type="match status" value="2"/>
</dbReference>
<dbReference type="Gene3D" id="3.30.60.20">
    <property type="match status" value="2"/>
</dbReference>
<dbReference type="PROSITE" id="PS50081">
    <property type="entry name" value="ZF_DAG_PE_2"/>
    <property type="match status" value="2"/>
</dbReference>
<evidence type="ECO:0000313" key="11">
    <source>
        <dbReference type="EMBL" id="GAA53277.1"/>
    </source>
</evidence>
<evidence type="ECO:0000256" key="2">
    <source>
        <dbReference type="ARBA" id="ARBA00022833"/>
    </source>
</evidence>
<dbReference type="InterPro" id="IPR001660">
    <property type="entry name" value="SAM"/>
</dbReference>
<dbReference type="InterPro" id="IPR046349">
    <property type="entry name" value="C1-like_sf"/>
</dbReference>
<evidence type="ECO:0000259" key="8">
    <source>
        <dbReference type="PROSITE" id="PS50081"/>
    </source>
</evidence>
<dbReference type="GO" id="GO:0046854">
    <property type="term" value="P:phosphatidylinositol phosphate biosynthetic process"/>
    <property type="evidence" value="ECO:0007669"/>
    <property type="project" value="TreeGrafter"/>
</dbReference>
<evidence type="ECO:0000256" key="6">
    <source>
        <dbReference type="SAM" id="MobiDB-lite"/>
    </source>
</evidence>
<feature type="domain" description="Phorbol-ester/DAG-type" evidence="8">
    <location>
        <begin position="86"/>
        <end position="141"/>
    </location>
</feature>
<evidence type="ECO:0000259" key="10">
    <source>
        <dbReference type="PROSITE" id="PS50238"/>
    </source>
</evidence>
<reference evidence="11" key="1">
    <citation type="journal article" date="2011" name="Genome Biol.">
        <title>The draft genome of the carcinogenic human liver fluke Clonorchis sinensis.</title>
        <authorList>
            <person name="Wang X."/>
            <person name="Chen W."/>
            <person name="Huang Y."/>
            <person name="Sun J."/>
            <person name="Men J."/>
            <person name="Liu H."/>
            <person name="Luo F."/>
            <person name="Guo L."/>
            <person name="Lv X."/>
            <person name="Deng C."/>
            <person name="Zhou C."/>
            <person name="Fan Y."/>
            <person name="Li X."/>
            <person name="Huang L."/>
            <person name="Hu Y."/>
            <person name="Liang C."/>
            <person name="Hu X."/>
            <person name="Xu J."/>
            <person name="Yu X."/>
        </authorList>
    </citation>
    <scope>NUCLEOTIDE SEQUENCE [LARGE SCALE GENOMIC DNA]</scope>
    <source>
        <strain evidence="11">Henan</strain>
    </source>
</reference>
<dbReference type="InterPro" id="IPR036860">
    <property type="entry name" value="SH2_dom_sf"/>
</dbReference>
<feature type="compositionally biased region" description="Low complexity" evidence="6">
    <location>
        <begin position="970"/>
        <end position="984"/>
    </location>
</feature>
<evidence type="ECO:0000256" key="5">
    <source>
        <dbReference type="SAM" id="Coils"/>
    </source>
</evidence>
<keyword evidence="11" id="KW-0808">Transferase</keyword>
<feature type="region of interest" description="Disordered" evidence="6">
    <location>
        <begin position="962"/>
        <end position="984"/>
    </location>
</feature>
<feature type="domain" description="SH2" evidence="7">
    <location>
        <begin position="683"/>
        <end position="776"/>
    </location>
</feature>
<dbReference type="PROSITE" id="PS00479">
    <property type="entry name" value="ZF_DAG_PE_1"/>
    <property type="match status" value="1"/>
</dbReference>
<gene>
    <name evidence="11" type="ORF">CLF_109930</name>
</gene>
<evidence type="ECO:0000313" key="12">
    <source>
        <dbReference type="Proteomes" id="UP000008909"/>
    </source>
</evidence>
<dbReference type="GO" id="GO:0005942">
    <property type="term" value="C:phosphatidylinositol 3-kinase complex"/>
    <property type="evidence" value="ECO:0007669"/>
    <property type="project" value="TreeGrafter"/>
</dbReference>
<keyword evidence="11" id="KW-0418">Kinase</keyword>
<evidence type="ECO:0000259" key="9">
    <source>
        <dbReference type="PROSITE" id="PS50105"/>
    </source>
</evidence>
<feature type="domain" description="Phorbol-ester/DAG-type" evidence="8">
    <location>
        <begin position="279"/>
        <end position="330"/>
    </location>
</feature>
<feature type="region of interest" description="Disordered" evidence="6">
    <location>
        <begin position="1"/>
        <end position="58"/>
    </location>
</feature>
<keyword evidence="1" id="KW-0479">Metal-binding</keyword>
<dbReference type="PROSITE" id="PS50001">
    <property type="entry name" value="SH2"/>
    <property type="match status" value="2"/>
</dbReference>
<keyword evidence="2" id="KW-0862">Zinc</keyword>
<sequence length="1108" mass="123742">MSDSDSTVGNSGDPGFESSSATDAEQPPPSLPPRVQRHGRSTQPHTLLSPETSTKTSVSCSTVLVERVDSSPHRIGTMSSPQPSRPHRFTRVSVSCPIICSLCNDYVITPRCSACQCTCCKSIFHAKCSRLVAVRGDRVSCLRQDSTLSQKSTESSSSSTQSMLLNDGRFLPGVTISTLEQPLINWNENQIAYWLSVVGLSRFVVLFLRNKINGKTLVQLAPYSSLLDQVTDPFARQALRRAILVLSGSQPSPGDDSTLSTELDDTGKKLLLKPESQVPHHLRVTSFLQEVACASCTFPLLGLFRQGLQCQSCGIIFHRLCASLDDLPNCPQLPPSTEPSEEIGDLPGLETLEYSHLPRRLPPYSSLYFGVALEDQVLDQYSDVPLFLLTCTSEIERIASDSFLISDERPLDPVNLVHAYQQTALTSTLVDLHQHFSHSLPSTGGSKSDIVRLTQLLKAFLRALPVSVIPEDHYQNFCALSSVTSTAERTEAVHLFLAKLPHLHRVCLSHIMKHLDFVWSHQRKLQDYLATEPHELKNATSGSRLQQLCKPNSWLLVFRQILIRPPWSLLTDFAVGLQVHLHALQAVFLTLATTPSDTATLGPAILNLPLPTKGLAGDSVESRCDVDKFSRRNVDADKLDYGTVEFSPLERLNTSQLSSPTVDTPPSPTSRAVNARDLSTQEWYWGDISPAGVREVMDGFPDGYFLVRDASANSVGAFTLAVRLHGENKLLRIYHRGDYFGVVDPPPPIFRLVSELIDYYRSHSIRVEEDILLRPISHRHYRFPRLAVSSTSTDPERTGSVCSVSESGDRGVFACNLSRDQLLVQLNRTNVELGQCESRIKELSGMAEQTMKSKDEAARSIKGYQKLQQWLQLQQQRLEQHSSLPILERFHERLHEKLLEAERQIEAKNKQFAVESNRCRDILEEQVHTTTRRRKLKRQAQEVHRALKHQGVPEDVILNRHNSNEETGGTLPTRSSRPSSSLTLFPREQDYGNLGLTIPMEITNSSTWFLPNVTREKAEQLLVDKPSGTFLIRSSGDGSSLVLSVRVDSSVQHCLIHCDNGRYGFVRPPLQSFGSLEALVCHYHVYSLKQHNRLMTTTLRYPVNSNLL</sequence>
<dbReference type="Pfam" id="PF00017">
    <property type="entry name" value="SH2"/>
    <property type="match status" value="2"/>
</dbReference>
<dbReference type="InterPro" id="IPR000980">
    <property type="entry name" value="SH2"/>
</dbReference>
<accession>G7YJZ4</accession>
<feature type="coiled-coil region" evidence="5">
    <location>
        <begin position="891"/>
        <end position="918"/>
    </location>
</feature>
<keyword evidence="3 4" id="KW-0727">SH2 domain</keyword>